<feature type="transmembrane region" description="Helical" evidence="1">
    <location>
        <begin position="68"/>
        <end position="90"/>
    </location>
</feature>
<reference evidence="3" key="1">
    <citation type="submission" date="2023-12" db="EMBL/GenBank/DDBJ databases">
        <title>Novel species in genus Nocardioides.</title>
        <authorList>
            <person name="Zhou H."/>
        </authorList>
    </citation>
    <scope>NUCLEOTIDE SEQUENCE [LARGE SCALE GENOMIC DNA]</scope>
    <source>
        <strain evidence="3">HM61</strain>
    </source>
</reference>
<protein>
    <recommendedName>
        <fullName evidence="4">Integral membrane protein</fullName>
    </recommendedName>
</protein>
<keyword evidence="1" id="KW-0472">Membrane</keyword>
<feature type="transmembrane region" description="Helical" evidence="1">
    <location>
        <begin position="110"/>
        <end position="126"/>
    </location>
</feature>
<name>A0ABZ0ZJN3_9ACTN</name>
<keyword evidence="1" id="KW-1133">Transmembrane helix</keyword>
<dbReference type="EMBL" id="CP141059">
    <property type="protein sequence ID" value="WQQ24620.1"/>
    <property type="molecule type" value="Genomic_DNA"/>
</dbReference>
<evidence type="ECO:0000313" key="3">
    <source>
        <dbReference type="Proteomes" id="UP001327225"/>
    </source>
</evidence>
<keyword evidence="1" id="KW-0812">Transmembrane</keyword>
<feature type="transmembrane region" description="Helical" evidence="1">
    <location>
        <begin position="133"/>
        <end position="150"/>
    </location>
</feature>
<sequence length="193" mass="19976">MSEDPERSEAQIDDVLAGRGGTATDPTVLWLAATARPAAPPALLARIREQMTVTSTAAATLSDRPGRLLSTVAAVLALAFVVHGVGGLATGEWIADNLGEPYAPHPFREGGLALIALGVCAAAAAVSRRWSTVSVLTCTPIAIGFGLHGFTEIGVFAAGFALHAIEGVLGILLALAWWWDRRDASRAPDEDGA</sequence>
<evidence type="ECO:0008006" key="4">
    <source>
        <dbReference type="Google" id="ProtNLM"/>
    </source>
</evidence>
<keyword evidence="3" id="KW-1185">Reference proteome</keyword>
<organism evidence="2 3">
    <name type="scientific">Nocardioides bizhenqiangii</name>
    <dbReference type="NCBI Taxonomy" id="3095076"/>
    <lineage>
        <taxon>Bacteria</taxon>
        <taxon>Bacillati</taxon>
        <taxon>Actinomycetota</taxon>
        <taxon>Actinomycetes</taxon>
        <taxon>Propionibacteriales</taxon>
        <taxon>Nocardioidaceae</taxon>
        <taxon>Nocardioides</taxon>
    </lineage>
</organism>
<evidence type="ECO:0000256" key="1">
    <source>
        <dbReference type="SAM" id="Phobius"/>
    </source>
</evidence>
<feature type="transmembrane region" description="Helical" evidence="1">
    <location>
        <begin position="156"/>
        <end position="179"/>
    </location>
</feature>
<proteinExistence type="predicted"/>
<dbReference type="RefSeq" id="WP_322455126.1">
    <property type="nucleotide sequence ID" value="NZ_CP141059.1"/>
</dbReference>
<dbReference type="Proteomes" id="UP001327225">
    <property type="component" value="Chromosome"/>
</dbReference>
<accession>A0ABZ0ZJN3</accession>
<evidence type="ECO:0000313" key="2">
    <source>
        <dbReference type="EMBL" id="WQQ24620.1"/>
    </source>
</evidence>
<gene>
    <name evidence="2" type="ORF">SHK19_11630</name>
</gene>